<comment type="caution">
    <text evidence="4">The sequence shown here is derived from an EMBL/GenBank/DDBJ whole genome shotgun (WGS) entry which is preliminary data.</text>
</comment>
<sequence length="112" mass="13441">MVRAQEEEHKPCKNARLFAFLGMTFYIYILYSEKFDKYYVGHSDDPWRRINEHNHGKFHKFTSDYRPWEIAAVFRVGDDRGTALKTEKWIKKQKSRKLIEKLIDPDFVPGKS</sequence>
<dbReference type="STRING" id="1189612.A33Q_0271"/>
<dbReference type="Gene3D" id="3.40.1440.10">
    <property type="entry name" value="GIY-YIG endonuclease"/>
    <property type="match status" value="1"/>
</dbReference>
<dbReference type="Proteomes" id="UP000006073">
    <property type="component" value="Unassembled WGS sequence"/>
</dbReference>
<keyword evidence="2" id="KW-1133">Transmembrane helix</keyword>
<reference evidence="4 5" key="1">
    <citation type="journal article" date="2013" name="Genome Announc.">
        <title>Draft Genome Sequence of Indibacter alkaliphilus Strain LW1T, Isolated from Lonar Lake, a Haloalkaline Lake in the Buldana District of Maharashtra, India.</title>
        <authorList>
            <person name="Singh A."/>
            <person name="Kumar Jangir P."/>
            <person name="Sharma R."/>
            <person name="Singh A."/>
            <person name="Kumar Pinnaka A."/>
            <person name="Shivaji S."/>
        </authorList>
    </citation>
    <scope>NUCLEOTIDE SEQUENCE [LARGE SCALE GENOMIC DNA]</scope>
    <source>
        <strain evidence="5">CCUG 57479 / KCTC 22604 / LW1</strain>
    </source>
</reference>
<dbReference type="CDD" id="cd10449">
    <property type="entry name" value="GIY-YIG_SLX1_like"/>
    <property type="match status" value="1"/>
</dbReference>
<protein>
    <recommendedName>
        <fullName evidence="3">GIY-YIG domain-containing protein</fullName>
    </recommendedName>
</protein>
<proteinExistence type="inferred from homology"/>
<accession>S2DLK7</accession>
<keyword evidence="2" id="KW-0812">Transmembrane</keyword>
<keyword evidence="2" id="KW-0472">Membrane</keyword>
<feature type="domain" description="GIY-YIG" evidence="3">
    <location>
        <begin position="23"/>
        <end position="101"/>
    </location>
</feature>
<evidence type="ECO:0000313" key="5">
    <source>
        <dbReference type="Proteomes" id="UP000006073"/>
    </source>
</evidence>
<dbReference type="PROSITE" id="PS50164">
    <property type="entry name" value="GIY_YIG"/>
    <property type="match status" value="1"/>
</dbReference>
<dbReference type="InterPro" id="IPR000305">
    <property type="entry name" value="GIY-YIG_endonuc"/>
</dbReference>
<dbReference type="InterPro" id="IPR050190">
    <property type="entry name" value="UPF0213_domain"/>
</dbReference>
<evidence type="ECO:0000256" key="2">
    <source>
        <dbReference type="SAM" id="Phobius"/>
    </source>
</evidence>
<dbReference type="EMBL" id="ALWO02000010">
    <property type="protein sequence ID" value="EOZ99852.1"/>
    <property type="molecule type" value="Genomic_DNA"/>
</dbReference>
<name>S2DLK7_INDAL</name>
<dbReference type="PANTHER" id="PTHR34477:SF1">
    <property type="entry name" value="UPF0213 PROTEIN YHBQ"/>
    <property type="match status" value="1"/>
</dbReference>
<dbReference type="SUPFAM" id="SSF82771">
    <property type="entry name" value="GIY-YIG endonuclease"/>
    <property type="match status" value="1"/>
</dbReference>
<comment type="similarity">
    <text evidence="1">Belongs to the UPF0213 family.</text>
</comment>
<dbReference type="AlphaFoldDB" id="S2DLK7"/>
<dbReference type="RefSeq" id="WP_016254466.1">
    <property type="nucleotide sequence ID" value="NZ_ALWO02000010.1"/>
</dbReference>
<keyword evidence="5" id="KW-1185">Reference proteome</keyword>
<dbReference type="PANTHER" id="PTHR34477">
    <property type="entry name" value="UPF0213 PROTEIN YHBQ"/>
    <property type="match status" value="1"/>
</dbReference>
<organism evidence="4 5">
    <name type="scientific">Indibacter alkaliphilus (strain CCUG 57479 / KCTC 22604 / LW1)</name>
    <dbReference type="NCBI Taxonomy" id="1189612"/>
    <lineage>
        <taxon>Bacteria</taxon>
        <taxon>Pseudomonadati</taxon>
        <taxon>Bacteroidota</taxon>
        <taxon>Cytophagia</taxon>
        <taxon>Cytophagales</taxon>
        <taxon>Cyclobacteriaceae</taxon>
    </lineage>
</organism>
<dbReference type="InterPro" id="IPR035901">
    <property type="entry name" value="GIY-YIG_endonuc_sf"/>
</dbReference>
<evidence type="ECO:0000256" key="1">
    <source>
        <dbReference type="ARBA" id="ARBA00007435"/>
    </source>
</evidence>
<evidence type="ECO:0000259" key="3">
    <source>
        <dbReference type="PROSITE" id="PS50164"/>
    </source>
</evidence>
<dbReference type="eggNOG" id="COG2827">
    <property type="taxonomic scope" value="Bacteria"/>
</dbReference>
<evidence type="ECO:0000313" key="4">
    <source>
        <dbReference type="EMBL" id="EOZ99852.1"/>
    </source>
</evidence>
<gene>
    <name evidence="4" type="ORF">A33Q_0271</name>
</gene>
<feature type="transmembrane region" description="Helical" evidence="2">
    <location>
        <begin position="15"/>
        <end position="31"/>
    </location>
</feature>
<dbReference type="Pfam" id="PF01541">
    <property type="entry name" value="GIY-YIG"/>
    <property type="match status" value="1"/>
</dbReference>